<reference evidence="2" key="1">
    <citation type="journal article" date="2014" name="Int. J. Syst. Evol. Microbiol.">
        <title>Complete genome sequence of Corynebacterium casei LMG S-19264T (=DSM 44701T), isolated from a smear-ripened cheese.</title>
        <authorList>
            <consortium name="US DOE Joint Genome Institute (JGI-PGF)"/>
            <person name="Walter F."/>
            <person name="Albersmeier A."/>
            <person name="Kalinowski J."/>
            <person name="Ruckert C."/>
        </authorList>
    </citation>
    <scope>NUCLEOTIDE SEQUENCE</scope>
    <source>
        <strain evidence="2">JCM 4784</strain>
    </source>
</reference>
<protein>
    <submittedName>
        <fullName evidence="2">Uncharacterized protein</fullName>
    </submittedName>
</protein>
<name>A0A919DT82_9ACTN</name>
<sequence length="100" mass="10264">MLTTVATHMPRISCPWRLERSRAAASPAVASPAATDAAATVKARRDICLMSPSPVPGNPGQALAVRGQHARPGPPRTATRGVTFTGEAGTGTVRGDLPPL</sequence>
<reference evidence="2" key="2">
    <citation type="submission" date="2020-09" db="EMBL/GenBank/DDBJ databases">
        <authorList>
            <person name="Sun Q."/>
            <person name="Ohkuma M."/>
        </authorList>
    </citation>
    <scope>NUCLEOTIDE SEQUENCE</scope>
    <source>
        <strain evidence="2">JCM 4784</strain>
    </source>
</reference>
<keyword evidence="3" id="KW-1185">Reference proteome</keyword>
<organism evidence="2 3">
    <name type="scientific">Streptomyces longispororuber</name>
    <dbReference type="NCBI Taxonomy" id="68230"/>
    <lineage>
        <taxon>Bacteria</taxon>
        <taxon>Bacillati</taxon>
        <taxon>Actinomycetota</taxon>
        <taxon>Actinomycetes</taxon>
        <taxon>Kitasatosporales</taxon>
        <taxon>Streptomycetaceae</taxon>
        <taxon>Streptomyces</taxon>
    </lineage>
</organism>
<evidence type="ECO:0000256" key="1">
    <source>
        <dbReference type="SAM" id="MobiDB-lite"/>
    </source>
</evidence>
<dbReference type="Proteomes" id="UP000608024">
    <property type="component" value="Unassembled WGS sequence"/>
</dbReference>
<evidence type="ECO:0000313" key="3">
    <source>
        <dbReference type="Proteomes" id="UP000608024"/>
    </source>
</evidence>
<dbReference type="AlphaFoldDB" id="A0A919DT82"/>
<dbReference type="EMBL" id="BNBT01000122">
    <property type="protein sequence ID" value="GHE82304.1"/>
    <property type="molecule type" value="Genomic_DNA"/>
</dbReference>
<accession>A0A919DT82</accession>
<feature type="region of interest" description="Disordered" evidence="1">
    <location>
        <begin position="52"/>
        <end position="100"/>
    </location>
</feature>
<evidence type="ECO:0000313" key="2">
    <source>
        <dbReference type="EMBL" id="GHE82304.1"/>
    </source>
</evidence>
<comment type="caution">
    <text evidence="2">The sequence shown here is derived from an EMBL/GenBank/DDBJ whole genome shotgun (WGS) entry which is preliminary data.</text>
</comment>
<proteinExistence type="predicted"/>
<gene>
    <name evidence="2" type="ORF">GCM10018785_57950</name>
</gene>